<name>A0A7K1YD43_9SPHI</name>
<dbReference type="Proteomes" id="UP000466586">
    <property type="component" value="Unassembled WGS sequence"/>
</dbReference>
<dbReference type="Pfam" id="PF04773">
    <property type="entry name" value="FecR"/>
    <property type="match status" value="1"/>
</dbReference>
<keyword evidence="5" id="KW-1185">Reference proteome</keyword>
<dbReference type="Gene3D" id="2.60.120.1440">
    <property type="match status" value="1"/>
</dbReference>
<dbReference type="InterPro" id="IPR032508">
    <property type="entry name" value="FecR_C"/>
</dbReference>
<dbReference type="AlphaFoldDB" id="A0A7K1YD43"/>
<feature type="transmembrane region" description="Helical" evidence="1">
    <location>
        <begin position="90"/>
        <end position="112"/>
    </location>
</feature>
<sequence>MKHQHMSDFRLSELLARKVLGSITEKETAELEQWVNLNADNRQFYNQFMAQSSIGKRFERHEEFDINEHWNQFVQRAGNREHKASRSLSILIKYAAIIALPVLIGAAVYLTVFNKKDVPNSQAFSNKAPAGIVLYTSTGEKINLDDASKIENGVVVKDKDTKELVYDATASVKDQYHTIIVPAQRDFKIQLADGSTVWLNAGTTFTYPVAFNGNIRQVQLDGEAFFDIKHNEKQPFLVKTNGINVEDIGTSFNVKSYKAESKTTTTLVSGKAKMTDPANVSATALLEPGFQSSYITGSGQMQVREVDVNPAIAWKEGRFDFEDQALGEIMSDLGRWYGAEVEFENEQLRKVRFKGSVSKTDSFERIANILEGTGKVKISVAGNKIYVK</sequence>
<dbReference type="RefSeq" id="WP_160845513.1">
    <property type="nucleotide sequence ID" value="NZ_WVHT01000007.1"/>
</dbReference>
<dbReference type="InterPro" id="IPR006860">
    <property type="entry name" value="FecR"/>
</dbReference>
<evidence type="ECO:0000259" key="3">
    <source>
        <dbReference type="Pfam" id="PF16344"/>
    </source>
</evidence>
<gene>
    <name evidence="4" type="ORF">GS399_15300</name>
</gene>
<comment type="caution">
    <text evidence="4">The sequence shown here is derived from an EMBL/GenBank/DDBJ whole genome shotgun (WGS) entry which is preliminary data.</text>
</comment>
<accession>A0A7K1YD43</accession>
<keyword evidence="1" id="KW-0812">Transmembrane</keyword>
<dbReference type="PANTHER" id="PTHR30273">
    <property type="entry name" value="PERIPLASMIC SIGNAL SENSOR AND SIGMA FACTOR ACTIVATOR FECR-RELATED"/>
    <property type="match status" value="1"/>
</dbReference>
<organism evidence="4 5">
    <name type="scientific">Hufsiella arboris</name>
    <dbReference type="NCBI Taxonomy" id="2695275"/>
    <lineage>
        <taxon>Bacteria</taxon>
        <taxon>Pseudomonadati</taxon>
        <taxon>Bacteroidota</taxon>
        <taxon>Sphingobacteriia</taxon>
        <taxon>Sphingobacteriales</taxon>
        <taxon>Sphingobacteriaceae</taxon>
        <taxon>Hufsiella</taxon>
    </lineage>
</organism>
<feature type="domain" description="FecR protein" evidence="2">
    <location>
        <begin position="182"/>
        <end position="272"/>
    </location>
</feature>
<dbReference type="PANTHER" id="PTHR30273:SF2">
    <property type="entry name" value="PROTEIN FECR"/>
    <property type="match status" value="1"/>
</dbReference>
<evidence type="ECO:0000259" key="2">
    <source>
        <dbReference type="Pfam" id="PF04773"/>
    </source>
</evidence>
<evidence type="ECO:0000256" key="1">
    <source>
        <dbReference type="SAM" id="Phobius"/>
    </source>
</evidence>
<dbReference type="GO" id="GO:0016989">
    <property type="term" value="F:sigma factor antagonist activity"/>
    <property type="evidence" value="ECO:0007669"/>
    <property type="project" value="TreeGrafter"/>
</dbReference>
<dbReference type="Pfam" id="PF16344">
    <property type="entry name" value="FecR_C"/>
    <property type="match status" value="1"/>
</dbReference>
<evidence type="ECO:0000313" key="5">
    <source>
        <dbReference type="Proteomes" id="UP000466586"/>
    </source>
</evidence>
<evidence type="ECO:0000313" key="4">
    <source>
        <dbReference type="EMBL" id="MXV52340.1"/>
    </source>
</evidence>
<proteinExistence type="predicted"/>
<keyword evidence="1" id="KW-0472">Membrane</keyword>
<feature type="domain" description="Protein FecR C-terminal" evidence="3">
    <location>
        <begin position="318"/>
        <end position="387"/>
    </location>
</feature>
<reference evidence="4 5" key="1">
    <citation type="submission" date="2019-11" db="EMBL/GenBank/DDBJ databases">
        <title>Pedobacter sp. HMF7647 Genome sequencing and assembly.</title>
        <authorList>
            <person name="Kang H."/>
            <person name="Kim H."/>
            <person name="Joh K."/>
        </authorList>
    </citation>
    <scope>NUCLEOTIDE SEQUENCE [LARGE SCALE GENOMIC DNA]</scope>
    <source>
        <strain evidence="4 5">HMF7647</strain>
    </source>
</reference>
<keyword evidence="1" id="KW-1133">Transmembrane helix</keyword>
<dbReference type="InterPro" id="IPR012373">
    <property type="entry name" value="Ferrdict_sens_TM"/>
</dbReference>
<dbReference type="Gene3D" id="3.55.50.30">
    <property type="match status" value="1"/>
</dbReference>
<protein>
    <submittedName>
        <fullName evidence="4">DUF4974 domain-containing protein</fullName>
    </submittedName>
</protein>
<dbReference type="EMBL" id="WVHT01000007">
    <property type="protein sequence ID" value="MXV52340.1"/>
    <property type="molecule type" value="Genomic_DNA"/>
</dbReference>